<gene>
    <name evidence="7" type="ORF">C5695_16790</name>
</gene>
<dbReference type="PROSITE" id="PS00092">
    <property type="entry name" value="N6_MTASE"/>
    <property type="match status" value="1"/>
</dbReference>
<evidence type="ECO:0000256" key="3">
    <source>
        <dbReference type="ARBA" id="ARBA00022679"/>
    </source>
</evidence>
<dbReference type="Pfam" id="PF01555">
    <property type="entry name" value="N6_N4_Mtase"/>
    <property type="match status" value="1"/>
</dbReference>
<dbReference type="Gene3D" id="3.40.50.150">
    <property type="entry name" value="Vaccinia Virus protein VP39"/>
    <property type="match status" value="1"/>
</dbReference>
<evidence type="ECO:0000256" key="5">
    <source>
        <dbReference type="ARBA" id="ARBA00022747"/>
    </source>
</evidence>
<evidence type="ECO:0000256" key="4">
    <source>
        <dbReference type="ARBA" id="ARBA00022691"/>
    </source>
</evidence>
<dbReference type="PIRSF" id="PIRSF015855">
    <property type="entry name" value="TypeIII_Mtase_mKpnI"/>
    <property type="match status" value="1"/>
</dbReference>
<accession>A0AAD2JDA9</accession>
<dbReference type="InterPro" id="IPR029063">
    <property type="entry name" value="SAM-dependent_MTases_sf"/>
</dbReference>
<evidence type="ECO:0000313" key="7">
    <source>
        <dbReference type="EMBL" id="AVM25403.1"/>
    </source>
</evidence>
<dbReference type="EMBL" id="CP027116">
    <property type="protein sequence ID" value="AVM25403.1"/>
    <property type="molecule type" value="Genomic_DNA"/>
</dbReference>
<evidence type="ECO:0000313" key="8">
    <source>
        <dbReference type="Proteomes" id="UP000264960"/>
    </source>
</evidence>
<dbReference type="GO" id="GO:0009307">
    <property type="term" value="P:DNA restriction-modification system"/>
    <property type="evidence" value="ECO:0007669"/>
    <property type="project" value="UniProtKB-KW"/>
</dbReference>
<sequence length="636" mass="73391">MVNKMNGESLDITAQNIARLKELFPEILTDGEKIDFDMLKTVLGEVVETEQERYQFTWHGKKKMIEGTQKPSKGTLRPVPEKSKNFDTTENLYIEGDNLEVLKLLQKSYNGKIKMIYIDPPYNTGKDFVYKDNFKDGVQNYLEQTGQVDDDGNILSTNTESNGRFHTDWLNMMYARLKLARNLLADDGAIFISLDDNELENLKKICNEIFGESNFISNIIWEKRYTRNNDARMFSNLTEYILMYRKSDKLNYLREPRTAKNDLIYKNIDNDPRGPWTSVSFVSQRTKTERPNLSYKVFNPIKKIEVEHPVNAWKYSKEQYETLAADNRLYWGKDGENQFPRLKRFLSELSEGIVPINFWNYKDTGTVDDGTKMVANLLGKNVFDYPKPISLIMRMMNLAMKKDDIILDFFSGSATTAHAVMKLNAEDGGKRKFILVQIPERLKKQSEGAKQGYETICDIGEERIRRAGEKIKEELREKQQKEGMLDEKVVDPEALDVGFKVLKLGTSNIREWNVDFENLKDELDLYETPFVDERSELDIVYEIMLKQGLELTYPIETFEVNGKKVYDIAFGSLFICLSKEITPDIAKAMIARCDEHGTDTSSVIFSDAGFNNDSDKLNCLEILKDAGYPEDNLLTI</sequence>
<dbReference type="InterPro" id="IPR002941">
    <property type="entry name" value="DNA_methylase_N4/N6"/>
</dbReference>
<organism evidence="7 8">
    <name type="scientific">Bacillus pumilus</name>
    <name type="common">Bacillus mesentericus</name>
    <dbReference type="NCBI Taxonomy" id="1408"/>
    <lineage>
        <taxon>Bacteria</taxon>
        <taxon>Bacillati</taxon>
        <taxon>Bacillota</taxon>
        <taxon>Bacilli</taxon>
        <taxon>Bacillales</taxon>
        <taxon>Bacillaceae</taxon>
        <taxon>Bacillus</taxon>
    </lineage>
</organism>
<dbReference type="GO" id="GO:0032259">
    <property type="term" value="P:methylation"/>
    <property type="evidence" value="ECO:0007669"/>
    <property type="project" value="UniProtKB-KW"/>
</dbReference>
<dbReference type="GO" id="GO:0008170">
    <property type="term" value="F:N-methyltransferase activity"/>
    <property type="evidence" value="ECO:0007669"/>
    <property type="project" value="InterPro"/>
</dbReference>
<keyword evidence="4" id="KW-0949">S-adenosyl-L-methionine</keyword>
<evidence type="ECO:0000256" key="1">
    <source>
        <dbReference type="ARBA" id="ARBA00006594"/>
    </source>
</evidence>
<dbReference type="InterPro" id="IPR002052">
    <property type="entry name" value="DNA_methylase_N6_adenine_CS"/>
</dbReference>
<dbReference type="GO" id="GO:0003677">
    <property type="term" value="F:DNA binding"/>
    <property type="evidence" value="ECO:0007669"/>
    <property type="project" value="InterPro"/>
</dbReference>
<dbReference type="InterPro" id="IPR002295">
    <property type="entry name" value="N4/N6-MTase_EcoPI_Mod-like"/>
</dbReference>
<evidence type="ECO:0000256" key="2">
    <source>
        <dbReference type="ARBA" id="ARBA00022603"/>
    </source>
</evidence>
<keyword evidence="3" id="KW-0808">Transferase</keyword>
<proteinExistence type="inferred from homology"/>
<dbReference type="Proteomes" id="UP000264960">
    <property type="component" value="Chromosome"/>
</dbReference>
<protein>
    <submittedName>
        <fullName evidence="7">Site-specific DNA-methyltransferase</fullName>
    </submittedName>
</protein>
<dbReference type="SUPFAM" id="SSF53335">
    <property type="entry name" value="S-adenosyl-L-methionine-dependent methyltransferases"/>
    <property type="match status" value="1"/>
</dbReference>
<feature type="domain" description="DNA methylase N-4/N-6" evidence="6">
    <location>
        <begin position="113"/>
        <end position="445"/>
    </location>
</feature>
<dbReference type="PRINTS" id="PR00506">
    <property type="entry name" value="D21N6MTFRASE"/>
</dbReference>
<dbReference type="RefSeq" id="WP_117731720.1">
    <property type="nucleotide sequence ID" value="NZ_CP027116.1"/>
</dbReference>
<keyword evidence="5" id="KW-0680">Restriction system</keyword>
<dbReference type="REBASE" id="246560">
    <property type="entry name" value="M.Bpu145ORF16790P"/>
</dbReference>
<comment type="similarity">
    <text evidence="1">Belongs to the N(4)/N(6)-methyltransferase family.</text>
</comment>
<name>A0AAD2JDA9_BACPU</name>
<keyword evidence="2" id="KW-0489">Methyltransferase</keyword>
<reference evidence="7 8" key="1">
    <citation type="submission" date="2018-02" db="EMBL/GenBank/DDBJ databases">
        <title>The complete genome of two Bacillus pumilus strains from Cuatro Cienegas, Coahuila, Mexico.</title>
        <authorList>
            <person name="Zarza E."/>
            <person name="Alcaraz L.D."/>
            <person name="Aguilar-Salinas B."/>
            <person name="Islas A."/>
            <person name="Olmedo-Alvarez G."/>
        </authorList>
    </citation>
    <scope>NUCLEOTIDE SEQUENCE [LARGE SCALE GENOMIC DNA]</scope>
    <source>
        <strain evidence="7 8">145</strain>
    </source>
</reference>
<dbReference type="AlphaFoldDB" id="A0AAD2JDA9"/>
<evidence type="ECO:0000259" key="6">
    <source>
        <dbReference type="Pfam" id="PF01555"/>
    </source>
</evidence>